<keyword evidence="3" id="KW-1185">Reference proteome</keyword>
<sequence>MATHEIDTPHRPHSPGARSPMLRRLDTFAVVWWAVGAVLAVVDVVRGGHTAPTAIESGLLGGVPDAAAAVGIAVLAVLGAVTAAWARWGWTTTRTARALTAVAAAVVLAGAVPLTDATVLTGLGYLPVMLLMVPFSATARGKLDFYVEPAFLIQTAVLAGAVLLAVSVVRYVRRSTAACERCGRRRDGIDPGWTTPAAAARWGRVATLLAAAIPAFYGITRIAWALGIPLGYSRENLESVRAEALAPDIGLGCFALVGAALTLGLVQRWGDSFPRWTFGLAGRQVPVRLAVIPATLVAVVVLPAGMTVVGNAMQDGMGSFGADTWGAILPPMMWPLWSVALGAATYAYWLRRRGTCATGCRG</sequence>
<keyword evidence="1" id="KW-0472">Membrane</keyword>
<feature type="transmembrane region" description="Helical" evidence="1">
    <location>
        <begin position="205"/>
        <end position="224"/>
    </location>
</feature>
<name>A0A511ANU7_9MICO</name>
<comment type="caution">
    <text evidence="2">The sequence shown here is derived from an EMBL/GenBank/DDBJ whole genome shotgun (WGS) entry which is preliminary data.</text>
</comment>
<feature type="transmembrane region" description="Helical" evidence="1">
    <location>
        <begin position="244"/>
        <end position="266"/>
    </location>
</feature>
<evidence type="ECO:0000256" key="1">
    <source>
        <dbReference type="SAM" id="Phobius"/>
    </source>
</evidence>
<feature type="transmembrane region" description="Helical" evidence="1">
    <location>
        <begin position="332"/>
        <end position="349"/>
    </location>
</feature>
<dbReference type="Proteomes" id="UP000321225">
    <property type="component" value="Unassembled WGS sequence"/>
</dbReference>
<keyword evidence="1" id="KW-0812">Transmembrane</keyword>
<feature type="transmembrane region" description="Helical" evidence="1">
    <location>
        <begin position="287"/>
        <end position="312"/>
    </location>
</feature>
<feature type="transmembrane region" description="Helical" evidence="1">
    <location>
        <begin position="98"/>
        <end position="131"/>
    </location>
</feature>
<dbReference type="OrthoDB" id="2717873at2"/>
<proteinExistence type="predicted"/>
<keyword evidence="1" id="KW-1133">Transmembrane helix</keyword>
<feature type="transmembrane region" description="Helical" evidence="1">
    <location>
        <begin position="66"/>
        <end position="86"/>
    </location>
</feature>
<accession>A0A511ANU7</accession>
<protein>
    <submittedName>
        <fullName evidence="2">Uncharacterized protein</fullName>
    </submittedName>
</protein>
<organism evidence="2 3">
    <name type="scientific">Microbacterium aerolatum</name>
    <dbReference type="NCBI Taxonomy" id="153731"/>
    <lineage>
        <taxon>Bacteria</taxon>
        <taxon>Bacillati</taxon>
        <taxon>Actinomycetota</taxon>
        <taxon>Actinomycetes</taxon>
        <taxon>Micrococcales</taxon>
        <taxon>Microbacteriaceae</taxon>
        <taxon>Microbacterium</taxon>
    </lineage>
</organism>
<evidence type="ECO:0000313" key="2">
    <source>
        <dbReference type="EMBL" id="GEK87447.1"/>
    </source>
</evidence>
<dbReference type="EMBL" id="BJUW01000013">
    <property type="protein sequence ID" value="GEK87447.1"/>
    <property type="molecule type" value="Genomic_DNA"/>
</dbReference>
<evidence type="ECO:0000313" key="3">
    <source>
        <dbReference type="Proteomes" id="UP000321225"/>
    </source>
</evidence>
<reference evidence="2 3" key="1">
    <citation type="submission" date="2019-07" db="EMBL/GenBank/DDBJ databases">
        <title>Whole genome shotgun sequence of Microbacterium aerolatum NBRC 103071.</title>
        <authorList>
            <person name="Hosoyama A."/>
            <person name="Uohara A."/>
            <person name="Ohji S."/>
            <person name="Ichikawa N."/>
        </authorList>
    </citation>
    <scope>NUCLEOTIDE SEQUENCE [LARGE SCALE GENOMIC DNA]</scope>
    <source>
        <strain evidence="2 3">NBRC 103071</strain>
    </source>
</reference>
<feature type="transmembrane region" description="Helical" evidence="1">
    <location>
        <begin position="151"/>
        <end position="172"/>
    </location>
</feature>
<dbReference type="AlphaFoldDB" id="A0A511ANU7"/>
<gene>
    <name evidence="2" type="ORF">MAE01_26230</name>
</gene>
<dbReference type="RefSeq" id="WP_147040084.1">
    <property type="nucleotide sequence ID" value="NZ_BJUW01000013.1"/>
</dbReference>
<feature type="transmembrane region" description="Helical" evidence="1">
    <location>
        <begin position="28"/>
        <end position="46"/>
    </location>
</feature>